<dbReference type="KEGG" id="lrs:PX52LOC_04301"/>
<organism evidence="3 4">
    <name type="scientific">Limnoglobus roseus</name>
    <dbReference type="NCBI Taxonomy" id="2598579"/>
    <lineage>
        <taxon>Bacteria</taxon>
        <taxon>Pseudomonadati</taxon>
        <taxon>Planctomycetota</taxon>
        <taxon>Planctomycetia</taxon>
        <taxon>Gemmatales</taxon>
        <taxon>Gemmataceae</taxon>
        <taxon>Limnoglobus</taxon>
    </lineage>
</organism>
<evidence type="ECO:0000256" key="2">
    <source>
        <dbReference type="HAMAP-Rule" id="MF_01074"/>
    </source>
</evidence>
<protein>
    <recommendedName>
        <fullName evidence="2">Putative nickel insertion protein</fullName>
    </recommendedName>
</protein>
<dbReference type="Gene3D" id="3.10.20.300">
    <property type="entry name" value="mk0293 like domain"/>
    <property type="match status" value="1"/>
</dbReference>
<dbReference type="PANTHER" id="PTHR36566">
    <property type="entry name" value="NICKEL INSERTION PROTEIN-RELATED"/>
    <property type="match status" value="1"/>
</dbReference>
<comment type="similarity">
    <text evidence="2">Belongs to the LarC family.</text>
</comment>
<dbReference type="GO" id="GO:0016151">
    <property type="term" value="F:nickel cation binding"/>
    <property type="evidence" value="ECO:0007669"/>
    <property type="project" value="UniProtKB-UniRule"/>
</dbReference>
<dbReference type="Proteomes" id="UP000324974">
    <property type="component" value="Chromosome"/>
</dbReference>
<evidence type="ECO:0000313" key="3">
    <source>
        <dbReference type="EMBL" id="QEL17318.1"/>
    </source>
</evidence>
<keyword evidence="1 2" id="KW-0533">Nickel</keyword>
<dbReference type="EMBL" id="CP042425">
    <property type="protein sequence ID" value="QEL17318.1"/>
    <property type="molecule type" value="Genomic_DNA"/>
</dbReference>
<dbReference type="GO" id="GO:0016829">
    <property type="term" value="F:lyase activity"/>
    <property type="evidence" value="ECO:0007669"/>
    <property type="project" value="UniProtKB-UniRule"/>
</dbReference>
<dbReference type="RefSeq" id="WP_149111946.1">
    <property type="nucleotide sequence ID" value="NZ_CP042425.1"/>
</dbReference>
<dbReference type="InterPro" id="IPR002822">
    <property type="entry name" value="Ni_insertion"/>
</dbReference>
<keyword evidence="4" id="KW-1185">Reference proteome</keyword>
<gene>
    <name evidence="3" type="ORF">PX52LOC_04301</name>
</gene>
<evidence type="ECO:0000313" key="4">
    <source>
        <dbReference type="Proteomes" id="UP000324974"/>
    </source>
</evidence>
<name>A0A5C1AK75_9BACT</name>
<accession>A0A5C1AK75</accession>
<reference evidence="4" key="1">
    <citation type="submission" date="2019-08" db="EMBL/GenBank/DDBJ databases">
        <title>Limnoglobus roseus gen. nov., sp. nov., a novel freshwater planctomycete with a giant genome from the family Gemmataceae.</title>
        <authorList>
            <person name="Kulichevskaya I.S."/>
            <person name="Naumoff D.G."/>
            <person name="Miroshnikov K."/>
            <person name="Ivanova A."/>
            <person name="Philippov D.A."/>
            <person name="Hakobyan A."/>
            <person name="Rijpstra I.C."/>
            <person name="Sinninghe Damste J.S."/>
            <person name="Liesack W."/>
            <person name="Dedysh S.N."/>
        </authorList>
    </citation>
    <scope>NUCLEOTIDE SEQUENCE [LARGE SCALE GENOMIC DNA]</scope>
    <source>
        <strain evidence="4">PX52</strain>
    </source>
</reference>
<sequence>MRVAHFDCFSGVSGDMVLGAVIDAGVDPAAIRTVLESLGLPIQLEVEKVKRCGFAATKVTIHAEDQEDYRFLPDIEAILAKAALTPKQRELATTIFRKVAVAESVAHGMPLERVHFHEVGALDSIADIVGAAVGLDLLGVERFTASPVAVGSGTVKCAHGIMPVPTPGTAELLKGVPIAKCPVKGELATPTGVAILTSVVAEFVETPEMVIETIGHGAGTKDPIEQPNVLRLIVGKAQGRPSLGFLADTVTILETNLDDCPGEVIGYAMERLFTAGALDVFTQPIQMKKNRPGVLLTVICEPSRVPDLEAILFRETATFGVRRTTAARSKLSREAVTVETPWGPMKAKRGHAAGVAVLTPEYEDAARVAREQGVPLRDVYEAVRSAP</sequence>
<evidence type="ECO:0000256" key="1">
    <source>
        <dbReference type="ARBA" id="ARBA00022596"/>
    </source>
</evidence>
<dbReference type="AlphaFoldDB" id="A0A5C1AK75"/>
<keyword evidence="2" id="KW-0456">Lyase</keyword>
<dbReference type="PANTHER" id="PTHR36566:SF1">
    <property type="entry name" value="PYRIDINIUM-3,5-BISTHIOCARBOXYLIC ACID MONONUCLEOTIDE NICKEL INSERTION PROTEIN"/>
    <property type="match status" value="1"/>
</dbReference>
<dbReference type="Gene3D" id="3.30.70.1380">
    <property type="entry name" value="Transcriptional regulatory protein pf0864 domain like"/>
    <property type="match status" value="1"/>
</dbReference>
<dbReference type="Pfam" id="PF01969">
    <property type="entry name" value="Ni_insertion"/>
    <property type="match status" value="1"/>
</dbReference>
<dbReference type="NCBIfam" id="TIGR00299">
    <property type="entry name" value="nickel pincer cofactor biosynthesis protein LarC"/>
    <property type="match status" value="1"/>
</dbReference>
<dbReference type="OrthoDB" id="9765625at2"/>
<proteinExistence type="inferred from homology"/>
<dbReference type="HAMAP" id="MF_01074">
    <property type="entry name" value="LarC"/>
    <property type="match status" value="1"/>
</dbReference>